<proteinExistence type="predicted"/>
<dbReference type="SUPFAM" id="SSF103025">
    <property type="entry name" value="Folate-binding domain"/>
    <property type="match status" value="1"/>
</dbReference>
<dbReference type="PIRSF" id="PIRSF006487">
    <property type="entry name" value="GcvT"/>
    <property type="match status" value="1"/>
</dbReference>
<reference evidence="3 4" key="2">
    <citation type="submission" date="2018-06" db="EMBL/GenBank/DDBJ databases">
        <title>Metagenomic assembly of (sub)arctic Cyanobacteria and their associated microbiome from non-axenic cultures.</title>
        <authorList>
            <person name="Baurain D."/>
        </authorList>
    </citation>
    <scope>NUCLEOTIDE SEQUENCE [LARGE SCALE GENOMIC DNA]</scope>
    <source>
        <strain evidence="3">ULC027bin1</strain>
    </source>
</reference>
<dbReference type="Pfam" id="PF01571">
    <property type="entry name" value="GCV_T"/>
    <property type="match status" value="1"/>
</dbReference>
<sequence length="354" mass="37962">MKLTVFDRSDWGRIRLTGADRVRFLHNQTTNHIEALSAGKGCHTVFVTSTGRTLDLATVYALPESLLVIVSPGMAQPIYDWMDRYIFFSDKVTLTDESDQSFLFTVLGDGADEVARALGAADLIGQANFQHCPVDVQVAAPTEPISVAVGSDLAIAGYTVWGPTSQSQRIWQTILDAGANSGTTAQWESLRIQQGRPMPQHELTDDDNPLEAGLWHSVSFEKGCYIGQETIARLNTYQGVKKRLWGFALAGDRLDASDTSDTSDTSDAAQIVGTALWSDGAKVGKITSVAQTDSGLLGLGYLRTKAGGEGLTVEVKAEVKAEDAEAQVGETTTGAISGTAIALPFISHEYYGSH</sequence>
<evidence type="ECO:0000256" key="1">
    <source>
        <dbReference type="ARBA" id="ARBA00022946"/>
    </source>
</evidence>
<organism evidence="3 4">
    <name type="scientific">Phormidesmis priestleyi</name>
    <dbReference type="NCBI Taxonomy" id="268141"/>
    <lineage>
        <taxon>Bacteria</taxon>
        <taxon>Bacillati</taxon>
        <taxon>Cyanobacteriota</taxon>
        <taxon>Cyanophyceae</taxon>
        <taxon>Leptolyngbyales</taxon>
        <taxon>Leptolyngbyaceae</taxon>
        <taxon>Phormidesmis</taxon>
    </lineage>
</organism>
<dbReference type="InterPro" id="IPR027266">
    <property type="entry name" value="TrmE/GcvT-like"/>
</dbReference>
<dbReference type="InterPro" id="IPR045179">
    <property type="entry name" value="YgfZ/GcvT"/>
</dbReference>
<evidence type="ECO:0000259" key="2">
    <source>
        <dbReference type="Pfam" id="PF01571"/>
    </source>
</evidence>
<dbReference type="AlphaFoldDB" id="A0A2W4XFX0"/>
<dbReference type="PANTHER" id="PTHR22602">
    <property type="entry name" value="TRANSFERASE CAF17, MITOCHONDRIAL-RELATED"/>
    <property type="match status" value="1"/>
</dbReference>
<dbReference type="Gene3D" id="3.30.1360.120">
    <property type="entry name" value="Probable tRNA modification gtpase trme, domain 1"/>
    <property type="match status" value="1"/>
</dbReference>
<dbReference type="Proteomes" id="UP000249794">
    <property type="component" value="Unassembled WGS sequence"/>
</dbReference>
<dbReference type="NCBIfam" id="TIGR03317">
    <property type="entry name" value="ygfZ_signature"/>
    <property type="match status" value="1"/>
</dbReference>
<dbReference type="GO" id="GO:0016226">
    <property type="term" value="P:iron-sulfur cluster assembly"/>
    <property type="evidence" value="ECO:0007669"/>
    <property type="project" value="TreeGrafter"/>
</dbReference>
<evidence type="ECO:0000313" key="4">
    <source>
        <dbReference type="Proteomes" id="UP000249794"/>
    </source>
</evidence>
<dbReference type="InterPro" id="IPR006222">
    <property type="entry name" value="GCVT_N"/>
</dbReference>
<name>A0A2W4XFX0_9CYAN</name>
<keyword evidence="1" id="KW-0809">Transit peptide</keyword>
<evidence type="ECO:0000313" key="3">
    <source>
        <dbReference type="EMBL" id="PZO54867.1"/>
    </source>
</evidence>
<comment type="caution">
    <text evidence="3">The sequence shown here is derived from an EMBL/GenBank/DDBJ whole genome shotgun (WGS) entry which is preliminary data.</text>
</comment>
<gene>
    <name evidence="3" type="ORF">DCF15_11245</name>
</gene>
<dbReference type="PANTHER" id="PTHR22602:SF0">
    <property type="entry name" value="TRANSFERASE CAF17, MITOCHONDRIAL-RELATED"/>
    <property type="match status" value="1"/>
</dbReference>
<accession>A0A2W4XFX0</accession>
<feature type="domain" description="GCVT N-terminal" evidence="2">
    <location>
        <begin position="3"/>
        <end position="222"/>
    </location>
</feature>
<dbReference type="EMBL" id="QBMP01000106">
    <property type="protein sequence ID" value="PZO54867.1"/>
    <property type="molecule type" value="Genomic_DNA"/>
</dbReference>
<reference evidence="4" key="1">
    <citation type="submission" date="2018-04" db="EMBL/GenBank/DDBJ databases">
        <authorList>
            <person name="Cornet L."/>
        </authorList>
    </citation>
    <scope>NUCLEOTIDE SEQUENCE [LARGE SCALE GENOMIC DNA]</scope>
</reference>
<dbReference type="InterPro" id="IPR017703">
    <property type="entry name" value="YgfZ/GCV_T_CS"/>
</dbReference>
<protein>
    <submittedName>
        <fullName evidence="3">Folate-binding protein YgfZ</fullName>
    </submittedName>
</protein>